<feature type="region of interest" description="Disordered" evidence="1">
    <location>
        <begin position="1"/>
        <end position="29"/>
    </location>
</feature>
<name>A0A085WKN5_9BACT</name>
<sequence length="180" mass="20342">MNAGETMKKTRHGKSSAPDAEDPAEREQELRELARRLSDLDGDALDAQLLVTFREARDTGAVPVDAGFFLVVHILLAMADEALPEDAKVRELGRELETMEQDYGLPEDKSWAPGEAPEEWEALSRQYEIACDEARAAFFRSYGEAEMADMFLLDRAGFIRRFENGRNFFHGLPMLPDFLN</sequence>
<reference evidence="2 3" key="1">
    <citation type="submission" date="2014-04" db="EMBL/GenBank/DDBJ databases">
        <title>Genome assembly of Hyalangium minutum DSM 14724.</title>
        <authorList>
            <person name="Sharma G."/>
            <person name="Subramanian S."/>
        </authorList>
    </citation>
    <scope>NUCLEOTIDE SEQUENCE [LARGE SCALE GENOMIC DNA]</scope>
    <source>
        <strain evidence="2 3">DSM 14724</strain>
    </source>
</reference>
<dbReference type="AlphaFoldDB" id="A0A085WKN5"/>
<gene>
    <name evidence="2" type="ORF">DB31_7485</name>
</gene>
<comment type="caution">
    <text evidence="2">The sequence shown here is derived from an EMBL/GenBank/DDBJ whole genome shotgun (WGS) entry which is preliminary data.</text>
</comment>
<dbReference type="Proteomes" id="UP000028725">
    <property type="component" value="Unassembled WGS sequence"/>
</dbReference>
<evidence type="ECO:0000256" key="1">
    <source>
        <dbReference type="SAM" id="MobiDB-lite"/>
    </source>
</evidence>
<keyword evidence="3" id="KW-1185">Reference proteome</keyword>
<dbReference type="PATRIC" id="fig|394096.3.peg.3525"/>
<accession>A0A085WKN5</accession>
<evidence type="ECO:0000313" key="2">
    <source>
        <dbReference type="EMBL" id="KFE68248.1"/>
    </source>
</evidence>
<dbReference type="STRING" id="394096.DB31_7485"/>
<organism evidence="2 3">
    <name type="scientific">Hyalangium minutum</name>
    <dbReference type="NCBI Taxonomy" id="394096"/>
    <lineage>
        <taxon>Bacteria</taxon>
        <taxon>Pseudomonadati</taxon>
        <taxon>Myxococcota</taxon>
        <taxon>Myxococcia</taxon>
        <taxon>Myxococcales</taxon>
        <taxon>Cystobacterineae</taxon>
        <taxon>Archangiaceae</taxon>
        <taxon>Hyalangium</taxon>
    </lineage>
</organism>
<protein>
    <submittedName>
        <fullName evidence="2">Uncharacterized protein</fullName>
    </submittedName>
</protein>
<dbReference type="EMBL" id="JMCB01000006">
    <property type="protein sequence ID" value="KFE68248.1"/>
    <property type="molecule type" value="Genomic_DNA"/>
</dbReference>
<evidence type="ECO:0000313" key="3">
    <source>
        <dbReference type="Proteomes" id="UP000028725"/>
    </source>
</evidence>
<proteinExistence type="predicted"/>